<dbReference type="Pfam" id="PF07716">
    <property type="entry name" value="bZIP_2"/>
    <property type="match status" value="1"/>
</dbReference>
<dbReference type="SUPFAM" id="SSF57959">
    <property type="entry name" value="Leucine zipper domain"/>
    <property type="match status" value="1"/>
</dbReference>
<dbReference type="InterPro" id="IPR031106">
    <property type="entry name" value="C/EBP"/>
</dbReference>
<gene>
    <name evidence="4" type="ORF">DGYR_LOCUS7648</name>
</gene>
<dbReference type="SMART" id="SM00338">
    <property type="entry name" value="BRLZ"/>
    <property type="match status" value="1"/>
</dbReference>
<dbReference type="Gene3D" id="1.20.5.170">
    <property type="match status" value="1"/>
</dbReference>
<dbReference type="InterPro" id="IPR046347">
    <property type="entry name" value="bZIP_sf"/>
</dbReference>
<feature type="domain" description="BZIP" evidence="3">
    <location>
        <begin position="155"/>
        <end position="218"/>
    </location>
</feature>
<protein>
    <submittedName>
        <fullName evidence="4">DgyrCDS8014</fullName>
    </submittedName>
</protein>
<proteinExistence type="predicted"/>
<dbReference type="PANTHER" id="PTHR23334">
    <property type="entry name" value="CCAAT/ENHANCER BINDING PROTEIN"/>
    <property type="match status" value="1"/>
</dbReference>
<feature type="region of interest" description="Disordered" evidence="2">
    <location>
        <begin position="246"/>
        <end position="279"/>
    </location>
</feature>
<evidence type="ECO:0000259" key="3">
    <source>
        <dbReference type="PROSITE" id="PS50217"/>
    </source>
</evidence>
<accession>A0A7I8VTY3</accession>
<reference evidence="4 5" key="1">
    <citation type="submission" date="2020-08" db="EMBL/GenBank/DDBJ databases">
        <authorList>
            <person name="Hejnol A."/>
        </authorList>
    </citation>
    <scope>NUCLEOTIDE SEQUENCE [LARGE SCALE GENOMIC DNA]</scope>
</reference>
<sequence>MSQDAELPSDKTSEKQVAVYIMKLLIRNIALEKKLYSLNSDGILEDITPNEALTYLPDSIKPYLIHYLFEENGQEKKPKPRDEREMTGLELEAAECLTTLLTSRINDQNRQQLQTKIKTETNNTETILSVPKPSTSSVKSREGTSDGGEENENMQRKYLDRRAKNNFAARKCREKKRMENAKRQQQNSNLAYENAKLKAELQVLEDEYESLKDLIQKKRLAKERGEEFHLPPPIAEQYSEWKKQNEEINMGKSKESIASSDNSAYDSSDEDGKLVVDTS</sequence>
<keyword evidence="5" id="KW-1185">Reference proteome</keyword>
<dbReference type="InterPro" id="IPR004827">
    <property type="entry name" value="bZIP"/>
</dbReference>
<feature type="compositionally biased region" description="Low complexity" evidence="2">
    <location>
        <begin position="256"/>
        <end position="266"/>
    </location>
</feature>
<dbReference type="GO" id="GO:0000981">
    <property type="term" value="F:DNA-binding transcription factor activity, RNA polymerase II-specific"/>
    <property type="evidence" value="ECO:0007669"/>
    <property type="project" value="TreeGrafter"/>
</dbReference>
<organism evidence="4 5">
    <name type="scientific">Dimorphilus gyrociliatus</name>
    <dbReference type="NCBI Taxonomy" id="2664684"/>
    <lineage>
        <taxon>Eukaryota</taxon>
        <taxon>Metazoa</taxon>
        <taxon>Spiralia</taxon>
        <taxon>Lophotrochozoa</taxon>
        <taxon>Annelida</taxon>
        <taxon>Polychaeta</taxon>
        <taxon>Polychaeta incertae sedis</taxon>
        <taxon>Dinophilidae</taxon>
        <taxon>Dimorphilus</taxon>
    </lineage>
</organism>
<keyword evidence="1" id="KW-0175">Coiled coil</keyword>
<dbReference type="EMBL" id="CAJFCJ010000010">
    <property type="protein sequence ID" value="CAD5119399.1"/>
    <property type="molecule type" value="Genomic_DNA"/>
</dbReference>
<dbReference type="PANTHER" id="PTHR23334:SF20">
    <property type="entry name" value="BASIC LEUCINE ZIPPER 24"/>
    <property type="match status" value="1"/>
</dbReference>
<evidence type="ECO:0000313" key="4">
    <source>
        <dbReference type="EMBL" id="CAD5119399.1"/>
    </source>
</evidence>
<dbReference type="PROSITE" id="PS50217">
    <property type="entry name" value="BZIP"/>
    <property type="match status" value="1"/>
</dbReference>
<evidence type="ECO:0000313" key="5">
    <source>
        <dbReference type="Proteomes" id="UP000549394"/>
    </source>
</evidence>
<dbReference type="GO" id="GO:0000978">
    <property type="term" value="F:RNA polymerase II cis-regulatory region sequence-specific DNA binding"/>
    <property type="evidence" value="ECO:0007669"/>
    <property type="project" value="TreeGrafter"/>
</dbReference>
<feature type="compositionally biased region" description="Low complexity" evidence="2">
    <location>
        <begin position="120"/>
        <end position="138"/>
    </location>
</feature>
<feature type="coiled-coil region" evidence="1">
    <location>
        <begin position="175"/>
        <end position="224"/>
    </location>
</feature>
<name>A0A7I8VTY3_9ANNE</name>
<dbReference type="Proteomes" id="UP000549394">
    <property type="component" value="Unassembled WGS sequence"/>
</dbReference>
<dbReference type="GO" id="GO:0006351">
    <property type="term" value="P:DNA-templated transcription"/>
    <property type="evidence" value="ECO:0007669"/>
    <property type="project" value="InterPro"/>
</dbReference>
<dbReference type="PROSITE" id="PS00036">
    <property type="entry name" value="BZIP_BASIC"/>
    <property type="match status" value="1"/>
</dbReference>
<evidence type="ECO:0000256" key="2">
    <source>
        <dbReference type="SAM" id="MobiDB-lite"/>
    </source>
</evidence>
<feature type="region of interest" description="Disordered" evidence="2">
    <location>
        <begin position="118"/>
        <end position="156"/>
    </location>
</feature>
<dbReference type="OrthoDB" id="10039716at2759"/>
<evidence type="ECO:0000256" key="1">
    <source>
        <dbReference type="SAM" id="Coils"/>
    </source>
</evidence>
<comment type="caution">
    <text evidence="4">The sequence shown here is derived from an EMBL/GenBank/DDBJ whole genome shotgun (WGS) entry which is preliminary data.</text>
</comment>
<dbReference type="AlphaFoldDB" id="A0A7I8VTY3"/>
<feature type="compositionally biased region" description="Basic and acidic residues" evidence="2">
    <location>
        <begin position="270"/>
        <end position="279"/>
    </location>
</feature>